<reference evidence="2" key="1">
    <citation type="journal article" date="2023" name="Nat. Plants">
        <title>Single-cell RNA sequencing provides a high-resolution roadmap for understanding the multicellular compartmentation of specialized metabolism.</title>
        <authorList>
            <person name="Sun S."/>
            <person name="Shen X."/>
            <person name="Li Y."/>
            <person name="Li Y."/>
            <person name="Wang S."/>
            <person name="Li R."/>
            <person name="Zhang H."/>
            <person name="Shen G."/>
            <person name="Guo B."/>
            <person name="Wei J."/>
            <person name="Xu J."/>
            <person name="St-Pierre B."/>
            <person name="Chen S."/>
            <person name="Sun C."/>
        </authorList>
    </citation>
    <scope>NUCLEOTIDE SEQUENCE [LARGE SCALE GENOMIC DNA]</scope>
</reference>
<sequence length="124" mass="13320">MNLMVQNSQNANQGNNILILQETSTTPTSAHIVYAPIDMASIKMIFEEGVDYEEVKLLPSGFTILPSDALYNDNIVNGTLLSIAFQSLVDSSPSANLSVASISSVDYLVRSIANKIKTALSVLV</sequence>
<gene>
    <name evidence="1" type="ORF">M9H77_19989</name>
</gene>
<protein>
    <submittedName>
        <fullName evidence="1">Uncharacterized protein</fullName>
    </submittedName>
</protein>
<evidence type="ECO:0000313" key="1">
    <source>
        <dbReference type="EMBL" id="KAI5660666.1"/>
    </source>
</evidence>
<keyword evidence="2" id="KW-1185">Reference proteome</keyword>
<comment type="caution">
    <text evidence="1">The sequence shown here is derived from an EMBL/GenBank/DDBJ whole genome shotgun (WGS) entry which is preliminary data.</text>
</comment>
<proteinExistence type="predicted"/>
<name>A0ACC0AJ84_CATRO</name>
<dbReference type="EMBL" id="CM044705">
    <property type="protein sequence ID" value="KAI5660666.1"/>
    <property type="molecule type" value="Genomic_DNA"/>
</dbReference>
<evidence type="ECO:0000313" key="2">
    <source>
        <dbReference type="Proteomes" id="UP001060085"/>
    </source>
</evidence>
<organism evidence="1 2">
    <name type="scientific">Catharanthus roseus</name>
    <name type="common">Madagascar periwinkle</name>
    <name type="synonym">Vinca rosea</name>
    <dbReference type="NCBI Taxonomy" id="4058"/>
    <lineage>
        <taxon>Eukaryota</taxon>
        <taxon>Viridiplantae</taxon>
        <taxon>Streptophyta</taxon>
        <taxon>Embryophyta</taxon>
        <taxon>Tracheophyta</taxon>
        <taxon>Spermatophyta</taxon>
        <taxon>Magnoliopsida</taxon>
        <taxon>eudicotyledons</taxon>
        <taxon>Gunneridae</taxon>
        <taxon>Pentapetalae</taxon>
        <taxon>asterids</taxon>
        <taxon>lamiids</taxon>
        <taxon>Gentianales</taxon>
        <taxon>Apocynaceae</taxon>
        <taxon>Rauvolfioideae</taxon>
        <taxon>Vinceae</taxon>
        <taxon>Catharanthinae</taxon>
        <taxon>Catharanthus</taxon>
    </lineage>
</organism>
<accession>A0ACC0AJ84</accession>
<dbReference type="Proteomes" id="UP001060085">
    <property type="component" value="Linkage Group LG05"/>
</dbReference>